<feature type="domain" description="Cytochrome c" evidence="6">
    <location>
        <begin position="35"/>
        <end position="116"/>
    </location>
</feature>
<protein>
    <submittedName>
        <fullName evidence="7">Cytochrome c</fullName>
    </submittedName>
</protein>
<name>A0A328AH76_9CAUL</name>
<gene>
    <name evidence="7" type="ORF">DJ017_05465</name>
</gene>
<evidence type="ECO:0000313" key="8">
    <source>
        <dbReference type="Proteomes" id="UP000249254"/>
    </source>
</evidence>
<evidence type="ECO:0000256" key="1">
    <source>
        <dbReference type="ARBA" id="ARBA00022617"/>
    </source>
</evidence>
<keyword evidence="8" id="KW-1185">Reference proteome</keyword>
<dbReference type="GO" id="GO:0046872">
    <property type="term" value="F:metal ion binding"/>
    <property type="evidence" value="ECO:0007669"/>
    <property type="project" value="UniProtKB-KW"/>
</dbReference>
<evidence type="ECO:0000256" key="4">
    <source>
        <dbReference type="PROSITE-ProRule" id="PRU00433"/>
    </source>
</evidence>
<feature type="signal peptide" evidence="5">
    <location>
        <begin position="1"/>
        <end position="19"/>
    </location>
</feature>
<dbReference type="GO" id="GO:0009055">
    <property type="term" value="F:electron transfer activity"/>
    <property type="evidence" value="ECO:0007669"/>
    <property type="project" value="InterPro"/>
</dbReference>
<evidence type="ECO:0000313" key="7">
    <source>
        <dbReference type="EMBL" id="RAK54009.1"/>
    </source>
</evidence>
<proteinExistence type="predicted"/>
<dbReference type="SUPFAM" id="SSF46626">
    <property type="entry name" value="Cytochrome c"/>
    <property type="match status" value="1"/>
</dbReference>
<dbReference type="PROSITE" id="PS51257">
    <property type="entry name" value="PROKAR_LIPOPROTEIN"/>
    <property type="match status" value="1"/>
</dbReference>
<organism evidence="7 8">
    <name type="scientific">Phenylobacterium soli</name>
    <dbReference type="NCBI Taxonomy" id="2170551"/>
    <lineage>
        <taxon>Bacteria</taxon>
        <taxon>Pseudomonadati</taxon>
        <taxon>Pseudomonadota</taxon>
        <taxon>Alphaproteobacteria</taxon>
        <taxon>Caulobacterales</taxon>
        <taxon>Caulobacteraceae</taxon>
        <taxon>Phenylobacterium</taxon>
    </lineage>
</organism>
<keyword evidence="3 4" id="KW-0408">Iron</keyword>
<dbReference type="InterPro" id="IPR036909">
    <property type="entry name" value="Cyt_c-like_dom_sf"/>
</dbReference>
<keyword evidence="1 4" id="KW-0349">Heme</keyword>
<dbReference type="RefSeq" id="WP_111527760.1">
    <property type="nucleotide sequence ID" value="NZ_JBHRSG010000002.1"/>
</dbReference>
<dbReference type="AlphaFoldDB" id="A0A328AH76"/>
<dbReference type="PROSITE" id="PS51007">
    <property type="entry name" value="CYTC"/>
    <property type="match status" value="1"/>
</dbReference>
<sequence length="120" mass="12014">MQTRASLLVALVVSGLALAAAACTTATAPAPGPAAGNASGRAFVERACAGCHATGPSGASAHPRAPAFRDLARTRSDAQLAAAIGEISRNGHVEMPPIYVTPEETTAVVAYMRSLTGRAS</sequence>
<dbReference type="Gene3D" id="1.10.760.10">
    <property type="entry name" value="Cytochrome c-like domain"/>
    <property type="match status" value="1"/>
</dbReference>
<evidence type="ECO:0000259" key="6">
    <source>
        <dbReference type="PROSITE" id="PS51007"/>
    </source>
</evidence>
<dbReference type="Proteomes" id="UP000249254">
    <property type="component" value="Unassembled WGS sequence"/>
</dbReference>
<evidence type="ECO:0000256" key="2">
    <source>
        <dbReference type="ARBA" id="ARBA00022723"/>
    </source>
</evidence>
<reference evidence="8" key="1">
    <citation type="submission" date="2018-05" db="EMBL/GenBank/DDBJ databases">
        <authorList>
            <person name="Li X."/>
        </authorList>
    </citation>
    <scope>NUCLEOTIDE SEQUENCE [LARGE SCALE GENOMIC DNA]</scope>
    <source>
        <strain evidence="8">LX32</strain>
    </source>
</reference>
<keyword evidence="5" id="KW-0732">Signal</keyword>
<comment type="caution">
    <text evidence="7">The sequence shown here is derived from an EMBL/GenBank/DDBJ whole genome shotgun (WGS) entry which is preliminary data.</text>
</comment>
<dbReference type="OrthoDB" id="7363829at2"/>
<accession>A0A328AH76</accession>
<dbReference type="EMBL" id="QFYQ01000001">
    <property type="protein sequence ID" value="RAK54009.1"/>
    <property type="molecule type" value="Genomic_DNA"/>
</dbReference>
<evidence type="ECO:0000256" key="3">
    <source>
        <dbReference type="ARBA" id="ARBA00023004"/>
    </source>
</evidence>
<feature type="chain" id="PRO_5016345996" evidence="5">
    <location>
        <begin position="20"/>
        <end position="120"/>
    </location>
</feature>
<dbReference type="Pfam" id="PF13442">
    <property type="entry name" value="Cytochrome_CBB3"/>
    <property type="match status" value="1"/>
</dbReference>
<evidence type="ECO:0000256" key="5">
    <source>
        <dbReference type="SAM" id="SignalP"/>
    </source>
</evidence>
<dbReference type="InterPro" id="IPR009056">
    <property type="entry name" value="Cyt_c-like_dom"/>
</dbReference>
<dbReference type="GO" id="GO:0020037">
    <property type="term" value="F:heme binding"/>
    <property type="evidence" value="ECO:0007669"/>
    <property type="project" value="InterPro"/>
</dbReference>
<keyword evidence="2 4" id="KW-0479">Metal-binding</keyword>